<sequence>MTIEAVIFDIGNVLIEWQPERFYDTIMPREDRKAMFAEIDLHGMNDQIDRGADFRDTVYAWAERHPRWRGPIRHWHDSWIEMASPEIPHSVTMLRRLRARGVPVFALTNFGIGSFAQAKTRYDFLSEFDRAYVSGHMGVIKPEPRIYEMVEEDSGIAPERLLFTDDRHDNIAAAALRGWKVHRFDGPEGWAARLLAEGLLKPEDIAQ</sequence>
<name>A0ABT2Z9T1_9RHOB</name>
<accession>A0ABT2Z9T1</accession>
<dbReference type="NCBIfam" id="TIGR01509">
    <property type="entry name" value="HAD-SF-IA-v3"/>
    <property type="match status" value="1"/>
</dbReference>
<dbReference type="SFLD" id="SFLDS00003">
    <property type="entry name" value="Haloacid_Dehalogenase"/>
    <property type="match status" value="1"/>
</dbReference>
<evidence type="ECO:0000313" key="1">
    <source>
        <dbReference type="EMBL" id="MCV2867827.1"/>
    </source>
</evidence>
<dbReference type="PANTHER" id="PTHR43611">
    <property type="entry name" value="ALPHA-D-GLUCOSE 1-PHOSPHATE PHOSPHATASE"/>
    <property type="match status" value="1"/>
</dbReference>
<keyword evidence="2" id="KW-1185">Reference proteome</keyword>
<comment type="caution">
    <text evidence="1">The sequence shown here is derived from an EMBL/GenBank/DDBJ whole genome shotgun (WGS) entry which is preliminary data.</text>
</comment>
<dbReference type="Pfam" id="PF00702">
    <property type="entry name" value="Hydrolase"/>
    <property type="match status" value="1"/>
</dbReference>
<dbReference type="SFLD" id="SFLDG01129">
    <property type="entry name" value="C1.5:_HAD__Beta-PGM__Phosphata"/>
    <property type="match status" value="1"/>
</dbReference>
<dbReference type="PRINTS" id="PR00413">
    <property type="entry name" value="HADHALOGNASE"/>
</dbReference>
<reference evidence="1 2" key="1">
    <citation type="submission" date="2022-10" db="EMBL/GenBank/DDBJ databases">
        <title>Defluviimonas sp. nov., isolated from ocean surface water.</title>
        <authorList>
            <person name="He W."/>
            <person name="Wang L."/>
            <person name="Zhang D.-F."/>
        </authorList>
    </citation>
    <scope>NUCLEOTIDE SEQUENCE [LARGE SCALE GENOMIC DNA]</scope>
    <source>
        <strain evidence="1 2">WL0002</strain>
    </source>
</reference>
<protein>
    <submittedName>
        <fullName evidence="1">HAD family phosphatase</fullName>
    </submittedName>
</protein>
<dbReference type="InterPro" id="IPR023214">
    <property type="entry name" value="HAD_sf"/>
</dbReference>
<dbReference type="EMBL" id="JAOWKY010000001">
    <property type="protein sequence ID" value="MCV2867827.1"/>
    <property type="molecule type" value="Genomic_DNA"/>
</dbReference>
<dbReference type="RefSeq" id="WP_263733460.1">
    <property type="nucleotide sequence ID" value="NZ_JAOWKY010000001.1"/>
</dbReference>
<dbReference type="InterPro" id="IPR036412">
    <property type="entry name" value="HAD-like_sf"/>
</dbReference>
<dbReference type="Gene3D" id="1.10.150.240">
    <property type="entry name" value="Putative phosphatase, domain 2"/>
    <property type="match status" value="1"/>
</dbReference>
<dbReference type="PANTHER" id="PTHR43611:SF3">
    <property type="entry name" value="FLAVIN MONONUCLEOTIDE HYDROLASE 1, CHLOROPLATIC"/>
    <property type="match status" value="1"/>
</dbReference>
<dbReference type="InterPro" id="IPR023198">
    <property type="entry name" value="PGP-like_dom2"/>
</dbReference>
<gene>
    <name evidence="1" type="ORF">OEW28_04230</name>
</gene>
<dbReference type="CDD" id="cd02603">
    <property type="entry name" value="HAD_sEH-N_like"/>
    <property type="match status" value="1"/>
</dbReference>
<dbReference type="Proteomes" id="UP001652542">
    <property type="component" value="Unassembled WGS sequence"/>
</dbReference>
<evidence type="ECO:0000313" key="2">
    <source>
        <dbReference type="Proteomes" id="UP001652542"/>
    </source>
</evidence>
<dbReference type="SUPFAM" id="SSF56784">
    <property type="entry name" value="HAD-like"/>
    <property type="match status" value="1"/>
</dbReference>
<proteinExistence type="predicted"/>
<dbReference type="InterPro" id="IPR006439">
    <property type="entry name" value="HAD-SF_hydro_IA"/>
</dbReference>
<dbReference type="Gene3D" id="3.40.50.1000">
    <property type="entry name" value="HAD superfamily/HAD-like"/>
    <property type="match status" value="1"/>
</dbReference>
<organism evidence="1 2">
    <name type="scientific">Albidovulum marisflavi</name>
    <dbReference type="NCBI Taxonomy" id="2984159"/>
    <lineage>
        <taxon>Bacteria</taxon>
        <taxon>Pseudomonadati</taxon>
        <taxon>Pseudomonadota</taxon>
        <taxon>Alphaproteobacteria</taxon>
        <taxon>Rhodobacterales</taxon>
        <taxon>Paracoccaceae</taxon>
        <taxon>Albidovulum</taxon>
    </lineage>
</organism>